<comment type="subcellular location">
    <subcellularLocation>
        <location evidence="1">Cell membrane</location>
        <topology evidence="1">Multi-pass membrane protein</topology>
    </subcellularLocation>
</comment>
<keyword evidence="3 6" id="KW-0812">Transmembrane</keyword>
<evidence type="ECO:0000256" key="2">
    <source>
        <dbReference type="ARBA" id="ARBA00022475"/>
    </source>
</evidence>
<dbReference type="PANTHER" id="PTHR40064:SF1">
    <property type="entry name" value="MEMBRANE PROTEIN"/>
    <property type="match status" value="1"/>
</dbReference>
<dbReference type="EMBL" id="JBHSOZ010000010">
    <property type="protein sequence ID" value="MFC5714073.1"/>
    <property type="molecule type" value="Genomic_DNA"/>
</dbReference>
<organism evidence="8 9">
    <name type="scientific">Thalassorhabdus alkalitolerans</name>
    <dbReference type="NCBI Taxonomy" id="2282697"/>
    <lineage>
        <taxon>Bacteria</taxon>
        <taxon>Bacillati</taxon>
        <taxon>Bacillota</taxon>
        <taxon>Bacilli</taxon>
        <taxon>Bacillales</taxon>
        <taxon>Bacillaceae</taxon>
        <taxon>Thalassorhabdus</taxon>
    </lineage>
</organism>
<keyword evidence="4 6" id="KW-1133">Transmembrane helix</keyword>
<dbReference type="InterPro" id="IPR038323">
    <property type="entry name" value="ArAE_1_C_sf"/>
</dbReference>
<dbReference type="InterPro" id="IPR010343">
    <property type="entry name" value="ArAE_1"/>
</dbReference>
<dbReference type="InterPro" id="IPR021062">
    <property type="entry name" value="ArAE_1_C"/>
</dbReference>
<feature type="transmembrane region" description="Helical" evidence="6">
    <location>
        <begin position="76"/>
        <end position="96"/>
    </location>
</feature>
<evidence type="ECO:0000259" key="7">
    <source>
        <dbReference type="Pfam" id="PF11728"/>
    </source>
</evidence>
<keyword evidence="5 6" id="KW-0472">Membrane</keyword>
<keyword evidence="2" id="KW-1003">Cell membrane</keyword>
<dbReference type="Gene3D" id="1.20.120.940">
    <property type="entry name" value="Putative aromatic acid exporter, C-terminal domain"/>
    <property type="match status" value="1"/>
</dbReference>
<keyword evidence="9" id="KW-1185">Reference proteome</keyword>
<dbReference type="RefSeq" id="WP_385942614.1">
    <property type="nucleotide sequence ID" value="NZ_JBHSOZ010000010.1"/>
</dbReference>
<comment type="caution">
    <text evidence="8">The sequence shown here is derived from an EMBL/GenBank/DDBJ whole genome shotgun (WGS) entry which is preliminary data.</text>
</comment>
<evidence type="ECO:0000313" key="9">
    <source>
        <dbReference type="Proteomes" id="UP001596142"/>
    </source>
</evidence>
<evidence type="ECO:0000256" key="4">
    <source>
        <dbReference type="ARBA" id="ARBA00022989"/>
    </source>
</evidence>
<dbReference type="Proteomes" id="UP001596142">
    <property type="component" value="Unassembled WGS sequence"/>
</dbReference>
<evidence type="ECO:0000256" key="1">
    <source>
        <dbReference type="ARBA" id="ARBA00004651"/>
    </source>
</evidence>
<feature type="transmembrane region" description="Helical" evidence="6">
    <location>
        <begin position="116"/>
        <end position="142"/>
    </location>
</feature>
<reference evidence="9" key="1">
    <citation type="journal article" date="2019" name="Int. J. Syst. Evol. Microbiol.">
        <title>The Global Catalogue of Microorganisms (GCM) 10K type strain sequencing project: providing services to taxonomists for standard genome sequencing and annotation.</title>
        <authorList>
            <consortium name="The Broad Institute Genomics Platform"/>
            <consortium name="The Broad Institute Genome Sequencing Center for Infectious Disease"/>
            <person name="Wu L."/>
            <person name="Ma J."/>
        </authorList>
    </citation>
    <scope>NUCLEOTIDE SEQUENCE [LARGE SCALE GENOMIC DNA]</scope>
    <source>
        <strain evidence="9">CECT 7184</strain>
    </source>
</reference>
<feature type="domain" description="Putative aromatic acid exporter C-terminal" evidence="7">
    <location>
        <begin position="146"/>
        <end position="310"/>
    </location>
</feature>
<dbReference type="PANTHER" id="PTHR40064">
    <property type="entry name" value="MEMBRANE PROTEIN-RELATED"/>
    <property type="match status" value="1"/>
</dbReference>
<evidence type="ECO:0000313" key="8">
    <source>
        <dbReference type="EMBL" id="MFC5714073.1"/>
    </source>
</evidence>
<evidence type="ECO:0000256" key="5">
    <source>
        <dbReference type="ARBA" id="ARBA00023136"/>
    </source>
</evidence>
<name>A0ABW0YTZ1_9BACI</name>
<dbReference type="Pfam" id="PF06081">
    <property type="entry name" value="ArAE_1"/>
    <property type="match status" value="1"/>
</dbReference>
<gene>
    <name evidence="8" type="ORF">ACFPU1_15085</name>
</gene>
<dbReference type="Pfam" id="PF11728">
    <property type="entry name" value="ArAE_1_C"/>
    <property type="match status" value="1"/>
</dbReference>
<evidence type="ECO:0000256" key="6">
    <source>
        <dbReference type="SAM" id="Phobius"/>
    </source>
</evidence>
<proteinExistence type="predicted"/>
<sequence length="340" mass="39018">MFKIGYRTLKTAIGAGLAILIAQTLQLDFYASAGIIAILCITVTRRDSLRSSWERILASLIGLLYATVIFELAGYHFLSITILLLLFIPTVVAIKAKKGVATSAVIMFHLYTLGEVSAGILINEVLLIVIGVGVALLMNWYMPSAENELVWDQVYIEEAFQTIWKEFARYLKEGDTGWTGKEFTEASNTISHGKGKALINIDNHFLREDDYFYHYFKMREKQLEILERILPFISTLDDTVIQGEKIADFMNELSGAVYAGNTANYFLTQLDDLREELQAMDLPETRQEFEIRSSLFYILHELEQYLLMKKMFKADLRRTQTVSVKKRYKVKRRGENKKEE</sequence>
<protein>
    <submittedName>
        <fullName evidence="8">Aromatic acid exporter family protein</fullName>
    </submittedName>
</protein>
<dbReference type="InterPro" id="IPR052984">
    <property type="entry name" value="UPF0421"/>
</dbReference>
<feature type="transmembrane region" description="Helical" evidence="6">
    <location>
        <begin position="12"/>
        <end position="41"/>
    </location>
</feature>
<accession>A0ABW0YTZ1</accession>
<evidence type="ECO:0000256" key="3">
    <source>
        <dbReference type="ARBA" id="ARBA00022692"/>
    </source>
</evidence>